<dbReference type="InterPro" id="IPR013783">
    <property type="entry name" value="Ig-like_fold"/>
</dbReference>
<evidence type="ECO:0000256" key="2">
    <source>
        <dbReference type="ARBA" id="ARBA00022859"/>
    </source>
</evidence>
<reference evidence="5" key="2">
    <citation type="submission" date="2025-08" db="UniProtKB">
        <authorList>
            <consortium name="Ensembl"/>
        </authorList>
    </citation>
    <scope>IDENTIFICATION</scope>
</reference>
<accession>A0A3P8VHY0</accession>
<dbReference type="Pfam" id="PF07654">
    <property type="entry name" value="C1-set"/>
    <property type="match status" value="1"/>
</dbReference>
<dbReference type="GO" id="GO:0005886">
    <property type="term" value="C:plasma membrane"/>
    <property type="evidence" value="ECO:0007669"/>
    <property type="project" value="TreeGrafter"/>
</dbReference>
<dbReference type="PROSITE" id="PS50835">
    <property type="entry name" value="IG_LIKE"/>
    <property type="match status" value="2"/>
</dbReference>
<reference evidence="5 6" key="1">
    <citation type="journal article" date="2014" name="Nat. Genet.">
        <title>Whole-genome sequence of a flatfish provides insights into ZW sex chromosome evolution and adaptation to a benthic lifestyle.</title>
        <authorList>
            <person name="Chen S."/>
            <person name="Zhang G."/>
            <person name="Shao C."/>
            <person name="Huang Q."/>
            <person name="Liu G."/>
            <person name="Zhang P."/>
            <person name="Song W."/>
            <person name="An N."/>
            <person name="Chalopin D."/>
            <person name="Volff J.N."/>
            <person name="Hong Y."/>
            <person name="Li Q."/>
            <person name="Sha Z."/>
            <person name="Zhou H."/>
            <person name="Xie M."/>
            <person name="Yu Q."/>
            <person name="Liu Y."/>
            <person name="Xiang H."/>
            <person name="Wang N."/>
            <person name="Wu K."/>
            <person name="Yang C."/>
            <person name="Zhou Q."/>
            <person name="Liao X."/>
            <person name="Yang L."/>
            <person name="Hu Q."/>
            <person name="Zhang J."/>
            <person name="Meng L."/>
            <person name="Jin L."/>
            <person name="Tian Y."/>
            <person name="Lian J."/>
            <person name="Yang J."/>
            <person name="Miao G."/>
            <person name="Liu S."/>
            <person name="Liang Z."/>
            <person name="Yan F."/>
            <person name="Li Y."/>
            <person name="Sun B."/>
            <person name="Zhang H."/>
            <person name="Zhang J."/>
            <person name="Zhu Y."/>
            <person name="Du M."/>
            <person name="Zhao Y."/>
            <person name="Schartl M."/>
            <person name="Tang Q."/>
            <person name="Wang J."/>
        </authorList>
    </citation>
    <scope>NUCLEOTIDE SEQUENCE</scope>
</reference>
<dbReference type="InterPro" id="IPR050413">
    <property type="entry name" value="TCR_beta_variable"/>
</dbReference>
<protein>
    <recommendedName>
        <fullName evidence="4">Ig-like domain-containing protein</fullName>
    </recommendedName>
</protein>
<feature type="chain" id="PRO_5018086927" description="Ig-like domain-containing protein" evidence="3">
    <location>
        <begin position="27"/>
        <end position="258"/>
    </location>
</feature>
<dbReference type="InterPro" id="IPR036179">
    <property type="entry name" value="Ig-like_dom_sf"/>
</dbReference>
<keyword evidence="6" id="KW-1185">Reference proteome</keyword>
<keyword evidence="2" id="KW-0391">Immunity</keyword>
<dbReference type="GeneTree" id="ENSGT00940000164625"/>
<dbReference type="InParanoid" id="A0A3P8VHY0"/>
<dbReference type="STRING" id="244447.ENSCSEP00000014883"/>
<evidence type="ECO:0000256" key="1">
    <source>
        <dbReference type="ARBA" id="ARBA00022729"/>
    </source>
</evidence>
<dbReference type="Proteomes" id="UP000265120">
    <property type="component" value="Chromosome 1"/>
</dbReference>
<sequence>MISIQKQLNAQLSVFLFLWITGFTDGSYVTQTSILWKNNSDNATMHCNQSKGSDYYQMYWFRQLPGKTMELIVLTMSTTKEHDFGKFSKVKFSAEKPDAFSGSFTVKTLEAGDTGLYFCGNTVSGSYPAYFGPGTKLTVLEHDVKEPKVEILGPSPKECRNEKDHEKKKTLLCVVSEFYPDHISVFWQVNENNVTSGVATDEIAQRDGKFYTMSSRLRVSCVESFFKTCVKPLSSTIIISLSHTVVSSCSSCVVLERV</sequence>
<proteinExistence type="predicted"/>
<dbReference type="Ensembl" id="ENSCSET00000015061.1">
    <property type="protein sequence ID" value="ENSCSEP00000014883.1"/>
    <property type="gene ID" value="ENSCSEG00000009571.1"/>
</dbReference>
<organism evidence="5 6">
    <name type="scientific">Cynoglossus semilaevis</name>
    <name type="common">Tongue sole</name>
    <dbReference type="NCBI Taxonomy" id="244447"/>
    <lineage>
        <taxon>Eukaryota</taxon>
        <taxon>Metazoa</taxon>
        <taxon>Chordata</taxon>
        <taxon>Craniata</taxon>
        <taxon>Vertebrata</taxon>
        <taxon>Euteleostomi</taxon>
        <taxon>Actinopterygii</taxon>
        <taxon>Neopterygii</taxon>
        <taxon>Teleostei</taxon>
        <taxon>Neoteleostei</taxon>
        <taxon>Acanthomorphata</taxon>
        <taxon>Carangaria</taxon>
        <taxon>Pleuronectiformes</taxon>
        <taxon>Pleuronectoidei</taxon>
        <taxon>Cynoglossidae</taxon>
        <taxon>Cynoglossinae</taxon>
        <taxon>Cynoglossus</taxon>
    </lineage>
</organism>
<dbReference type="PANTHER" id="PTHR23268:SF102">
    <property type="entry name" value="IMMUNOGLOBULIN V-SET DOMAIN-CONTAINING PROTEIN"/>
    <property type="match status" value="1"/>
</dbReference>
<name>A0A3P8VHY0_CYNSE</name>
<dbReference type="Pfam" id="PF07686">
    <property type="entry name" value="V-set"/>
    <property type="match status" value="1"/>
</dbReference>
<dbReference type="Gene3D" id="2.60.40.10">
    <property type="entry name" value="Immunoglobulins"/>
    <property type="match status" value="2"/>
</dbReference>
<dbReference type="GO" id="GO:0002376">
    <property type="term" value="P:immune system process"/>
    <property type="evidence" value="ECO:0007669"/>
    <property type="project" value="UniProtKB-KW"/>
</dbReference>
<dbReference type="SMART" id="SM00407">
    <property type="entry name" value="IGc1"/>
    <property type="match status" value="1"/>
</dbReference>
<dbReference type="PANTHER" id="PTHR23268">
    <property type="entry name" value="T-CELL RECEPTOR BETA CHAIN"/>
    <property type="match status" value="1"/>
</dbReference>
<keyword evidence="1 3" id="KW-0732">Signal</keyword>
<dbReference type="SMART" id="SM00406">
    <property type="entry name" value="IGv"/>
    <property type="match status" value="1"/>
</dbReference>
<feature type="domain" description="Ig-like" evidence="4">
    <location>
        <begin position="147"/>
        <end position="240"/>
    </location>
</feature>
<dbReference type="OMA" id="YPAYFGP"/>
<feature type="signal peptide" evidence="3">
    <location>
        <begin position="1"/>
        <end position="26"/>
    </location>
</feature>
<evidence type="ECO:0000313" key="5">
    <source>
        <dbReference type="Ensembl" id="ENSCSEP00000014883.1"/>
    </source>
</evidence>
<reference evidence="5" key="3">
    <citation type="submission" date="2025-09" db="UniProtKB">
        <authorList>
            <consortium name="Ensembl"/>
        </authorList>
    </citation>
    <scope>IDENTIFICATION</scope>
</reference>
<dbReference type="SUPFAM" id="SSF48726">
    <property type="entry name" value="Immunoglobulin"/>
    <property type="match status" value="2"/>
</dbReference>
<dbReference type="InterPro" id="IPR007110">
    <property type="entry name" value="Ig-like_dom"/>
</dbReference>
<evidence type="ECO:0000256" key="3">
    <source>
        <dbReference type="SAM" id="SignalP"/>
    </source>
</evidence>
<feature type="domain" description="Ig-like" evidence="4">
    <location>
        <begin position="40"/>
        <end position="119"/>
    </location>
</feature>
<dbReference type="GO" id="GO:0007166">
    <property type="term" value="P:cell surface receptor signaling pathway"/>
    <property type="evidence" value="ECO:0007669"/>
    <property type="project" value="TreeGrafter"/>
</dbReference>
<dbReference type="InterPro" id="IPR003599">
    <property type="entry name" value="Ig_sub"/>
</dbReference>
<dbReference type="SMART" id="SM00409">
    <property type="entry name" value="IG"/>
    <property type="match status" value="1"/>
</dbReference>
<dbReference type="AlphaFoldDB" id="A0A3P8VHY0"/>
<evidence type="ECO:0000313" key="6">
    <source>
        <dbReference type="Proteomes" id="UP000265120"/>
    </source>
</evidence>
<dbReference type="InterPro" id="IPR013106">
    <property type="entry name" value="Ig_V-set"/>
</dbReference>
<evidence type="ECO:0000259" key="4">
    <source>
        <dbReference type="PROSITE" id="PS50835"/>
    </source>
</evidence>
<dbReference type="InterPro" id="IPR003597">
    <property type="entry name" value="Ig_C1-set"/>
</dbReference>